<dbReference type="SUPFAM" id="SSF56300">
    <property type="entry name" value="Metallo-dependent phosphatases"/>
    <property type="match status" value="1"/>
</dbReference>
<dbReference type="EMBL" id="LSBH01000011">
    <property type="protein sequence ID" value="OAQ69484.1"/>
    <property type="molecule type" value="Genomic_DNA"/>
</dbReference>
<reference evidence="2 3" key="1">
    <citation type="submission" date="2016-01" db="EMBL/GenBank/DDBJ databases">
        <title>Biosynthesis of antibiotic leucinostatins and their inhibition on Phytophthora in bio-control Purpureocillium lilacinum.</title>
        <authorList>
            <person name="Wang G."/>
            <person name="Liu Z."/>
            <person name="Lin R."/>
            <person name="Li E."/>
            <person name="Mao Z."/>
            <person name="Ling J."/>
            <person name="Yin W."/>
            <person name="Xie B."/>
        </authorList>
    </citation>
    <scope>NUCLEOTIDE SEQUENCE [LARGE SCALE GENOMIC DNA]</scope>
    <source>
        <strain evidence="2">PLBJ-1</strain>
    </source>
</reference>
<protein>
    <submittedName>
        <fullName evidence="2">Ser/thr protein phosphatase</fullName>
    </submittedName>
</protein>
<feature type="compositionally biased region" description="Low complexity" evidence="1">
    <location>
        <begin position="241"/>
        <end position="251"/>
    </location>
</feature>
<organism evidence="2 3">
    <name type="scientific">Purpureocillium lilacinum</name>
    <name type="common">Paecilomyces lilacinus</name>
    <dbReference type="NCBI Taxonomy" id="33203"/>
    <lineage>
        <taxon>Eukaryota</taxon>
        <taxon>Fungi</taxon>
        <taxon>Dikarya</taxon>
        <taxon>Ascomycota</taxon>
        <taxon>Pezizomycotina</taxon>
        <taxon>Sordariomycetes</taxon>
        <taxon>Hypocreomycetidae</taxon>
        <taxon>Hypocreales</taxon>
        <taxon>Ophiocordycipitaceae</taxon>
        <taxon>Purpureocillium</taxon>
    </lineage>
</organism>
<gene>
    <name evidence="2" type="ORF">VFPBJ_10859</name>
</gene>
<dbReference type="AlphaFoldDB" id="A0A179FV48"/>
<dbReference type="InterPro" id="IPR029052">
    <property type="entry name" value="Metallo-depent_PP-like"/>
</dbReference>
<feature type="region of interest" description="Disordered" evidence="1">
    <location>
        <begin position="227"/>
        <end position="286"/>
    </location>
</feature>
<dbReference type="Proteomes" id="UP000078240">
    <property type="component" value="Unassembled WGS sequence"/>
</dbReference>
<feature type="region of interest" description="Disordered" evidence="1">
    <location>
        <begin position="92"/>
        <end position="123"/>
    </location>
</feature>
<name>A0A179FV48_PURLI</name>
<dbReference type="PANTHER" id="PTHR37844">
    <property type="entry name" value="SER/THR PROTEIN PHOSPHATASE SUPERFAMILY (AFU_ORTHOLOGUE AFUA_1G14840)"/>
    <property type="match status" value="1"/>
</dbReference>
<feature type="compositionally biased region" description="Basic and acidic residues" evidence="1">
    <location>
        <begin position="92"/>
        <end position="107"/>
    </location>
</feature>
<evidence type="ECO:0000313" key="2">
    <source>
        <dbReference type="EMBL" id="OAQ69484.1"/>
    </source>
</evidence>
<accession>A0A179FV48</accession>
<evidence type="ECO:0000313" key="3">
    <source>
        <dbReference type="Proteomes" id="UP000078240"/>
    </source>
</evidence>
<dbReference type="PANTHER" id="PTHR37844:SF2">
    <property type="entry name" value="SER_THR PROTEIN PHOSPHATASE SUPERFAMILY (AFU_ORTHOLOGUE AFUA_1G14840)"/>
    <property type="match status" value="1"/>
</dbReference>
<feature type="compositionally biased region" description="Basic and acidic residues" evidence="1">
    <location>
        <begin position="275"/>
        <end position="286"/>
    </location>
</feature>
<comment type="caution">
    <text evidence="2">The sequence shown here is derived from an EMBL/GenBank/DDBJ whole genome shotgun (WGS) entry which is preliminary data.</text>
</comment>
<feature type="compositionally biased region" description="Pro residues" evidence="1">
    <location>
        <begin position="231"/>
        <end position="240"/>
    </location>
</feature>
<sequence>MATSQQTDRRQQQSDALPVRIQIMSDLHLETPGFLPMYDTFTITPHAPHLALLGDTGNAHDPRLYAFLETQLRQFEIVFYVLGNHEPYQLDHDDDGTALRAGVHDGDPLPEQEQEQRQEQQGYEDAVRAMRRFEDAVEEKRRGEMARDGSGKASTGRFVFMDRRRFDISDNVTILGCTLFSHITPEQHPTASLFVSDFSSIPSWTVDAHNACHARDLAWLNDQVRALSASLPPPPPPPPAQGAQQQQQQQQQRREQKQRRRILILTHHSPTSDPRANDPEHLDDPRGVQSAFVTDLRGEPCWRSGGAVAAWAFGHTHFNCDFFSVDDDINDDDGGGGDGATKGKRVVANQRGYGREDAYDFDAGKVIEI</sequence>
<evidence type="ECO:0000256" key="1">
    <source>
        <dbReference type="SAM" id="MobiDB-lite"/>
    </source>
</evidence>
<proteinExistence type="predicted"/>